<dbReference type="EMBL" id="AJIL01000145">
    <property type="protein sequence ID" value="KNE93122.1"/>
    <property type="molecule type" value="Genomic_DNA"/>
</dbReference>
<dbReference type="STRING" id="1165861.A0A0L0V1E1"/>
<protein>
    <recommendedName>
        <fullName evidence="5">MIF4G domain-containing protein</fullName>
    </recommendedName>
</protein>
<organism evidence="6 7">
    <name type="scientific">Puccinia striiformis f. sp. tritici PST-78</name>
    <dbReference type="NCBI Taxonomy" id="1165861"/>
    <lineage>
        <taxon>Eukaryota</taxon>
        <taxon>Fungi</taxon>
        <taxon>Dikarya</taxon>
        <taxon>Basidiomycota</taxon>
        <taxon>Pucciniomycotina</taxon>
        <taxon>Pucciniomycetes</taxon>
        <taxon>Pucciniales</taxon>
        <taxon>Pucciniaceae</taxon>
        <taxon>Puccinia</taxon>
    </lineage>
</organism>
<dbReference type="SUPFAM" id="SSF48371">
    <property type="entry name" value="ARM repeat"/>
    <property type="match status" value="1"/>
</dbReference>
<comment type="similarity">
    <text evidence="1">Belongs to the eukaryotic initiation factor 4G family.</text>
</comment>
<sequence>MALQQTLNPPLQPVSQSWIAARLDLFENMALEQTKRRVKALLTTLTHKHLDSISDQLVVDIKNLGNKNDDRIVRLMVVLIFEQVSEPGECSELYAELCQQLMDKWSLEVDCVISDDNGRKRHTGQCLSCHLFRQWNLEYLRRSTRRAELETVRAAVYAPQENLRPEADTGKDVVDPAEKVETLSDDYDARQKISQRCFALFCFMGELYKRNIFTDHEIKTSAANLLLNYERSQAKHIEYFAYLIMIVGPQLDQPRAENFMKILFHRLDKVTQIYSLSSSHRFLIEDIFDARKNEWVACEVTACPTPETTPSISRADLPELAFGKWEFHARRKDGNGITEFFRDDGAWSPTDIWTDEHKKALLEAVLDQHHLEFHTVNGYILTQGWTSVIELMTKKFDVAFHDELLEKEMLGIRETYLDVKFLSNQPDFRWDDERSRLTAVAASWDKLIEKHPNASYLLHKPIEWYSLAERVFGTTRTTENQLPYSLSSSKKTPSPPSVGIFTKAMSPRGNKRIREVISPDDDSGGIHTGSPCPPSRASKQPRRSEHGLLSGNICRGQ</sequence>
<dbReference type="InterPro" id="IPR024752">
    <property type="entry name" value="Myb/SANT-like_dom"/>
</dbReference>
<reference evidence="7" key="1">
    <citation type="submission" date="2014-03" db="EMBL/GenBank/DDBJ databases">
        <title>The Genome Sequence of Puccinia striiformis f. sp. tritici PST-78.</title>
        <authorList>
            <consortium name="The Broad Institute Genome Sequencing Platform"/>
            <person name="Cuomo C."/>
            <person name="Hulbert S."/>
            <person name="Chen X."/>
            <person name="Walker B."/>
            <person name="Young S.K."/>
            <person name="Zeng Q."/>
            <person name="Gargeya S."/>
            <person name="Fitzgerald M."/>
            <person name="Haas B."/>
            <person name="Abouelleil A."/>
            <person name="Alvarado L."/>
            <person name="Arachchi H.M."/>
            <person name="Berlin A.M."/>
            <person name="Chapman S.B."/>
            <person name="Goldberg J."/>
            <person name="Griggs A."/>
            <person name="Gujja S."/>
            <person name="Hansen M."/>
            <person name="Howarth C."/>
            <person name="Imamovic A."/>
            <person name="Larimer J."/>
            <person name="McCowan C."/>
            <person name="Montmayeur A."/>
            <person name="Murphy C."/>
            <person name="Neiman D."/>
            <person name="Pearson M."/>
            <person name="Priest M."/>
            <person name="Roberts A."/>
            <person name="Saif S."/>
            <person name="Shea T."/>
            <person name="Sisk P."/>
            <person name="Sykes S."/>
            <person name="Wortman J."/>
            <person name="Nusbaum C."/>
            <person name="Birren B."/>
        </authorList>
    </citation>
    <scope>NUCLEOTIDE SEQUENCE [LARGE SCALE GENOMIC DNA]</scope>
    <source>
        <strain evidence="7">race PST-78</strain>
    </source>
</reference>
<dbReference type="PANTHER" id="PTHR23253">
    <property type="entry name" value="EUKARYOTIC TRANSLATION INITIATION FACTOR 4 GAMMA"/>
    <property type="match status" value="1"/>
</dbReference>
<comment type="caution">
    <text evidence="6">The sequence shown here is derived from an EMBL/GenBank/DDBJ whole genome shotgun (WGS) entry which is preliminary data.</text>
</comment>
<feature type="compositionally biased region" description="Low complexity" evidence="4">
    <location>
        <begin position="482"/>
        <end position="492"/>
    </location>
</feature>
<dbReference type="Gene3D" id="1.25.40.180">
    <property type="match status" value="1"/>
</dbReference>
<dbReference type="OrthoDB" id="2497636at2759"/>
<feature type="domain" description="MIF4G" evidence="5">
    <location>
        <begin position="35"/>
        <end position="294"/>
    </location>
</feature>
<evidence type="ECO:0000313" key="6">
    <source>
        <dbReference type="EMBL" id="KNE93122.1"/>
    </source>
</evidence>
<dbReference type="InterPro" id="IPR003890">
    <property type="entry name" value="MIF4G-like_typ-3"/>
</dbReference>
<evidence type="ECO:0000256" key="3">
    <source>
        <dbReference type="ARBA" id="ARBA00022917"/>
    </source>
</evidence>
<evidence type="ECO:0000256" key="1">
    <source>
        <dbReference type="ARBA" id="ARBA00005775"/>
    </source>
</evidence>
<dbReference type="GO" id="GO:0003743">
    <property type="term" value="F:translation initiation factor activity"/>
    <property type="evidence" value="ECO:0007669"/>
    <property type="project" value="UniProtKB-KW"/>
</dbReference>
<feature type="region of interest" description="Disordered" evidence="4">
    <location>
        <begin position="482"/>
        <end position="557"/>
    </location>
</feature>
<proteinExistence type="inferred from homology"/>
<dbReference type="Proteomes" id="UP000054564">
    <property type="component" value="Unassembled WGS sequence"/>
</dbReference>
<dbReference type="GO" id="GO:0003729">
    <property type="term" value="F:mRNA binding"/>
    <property type="evidence" value="ECO:0007669"/>
    <property type="project" value="TreeGrafter"/>
</dbReference>
<dbReference type="SMART" id="SM00543">
    <property type="entry name" value="MIF4G"/>
    <property type="match status" value="1"/>
</dbReference>
<name>A0A0L0V1E1_9BASI</name>
<keyword evidence="2" id="KW-0396">Initiation factor</keyword>
<evidence type="ECO:0000259" key="5">
    <source>
        <dbReference type="SMART" id="SM00543"/>
    </source>
</evidence>
<dbReference type="GO" id="GO:0016281">
    <property type="term" value="C:eukaryotic translation initiation factor 4F complex"/>
    <property type="evidence" value="ECO:0007669"/>
    <property type="project" value="TreeGrafter"/>
</dbReference>
<dbReference type="Pfam" id="PF12776">
    <property type="entry name" value="Myb_DNA-bind_3"/>
    <property type="match status" value="1"/>
</dbReference>
<dbReference type="InterPro" id="IPR016024">
    <property type="entry name" value="ARM-type_fold"/>
</dbReference>
<evidence type="ECO:0000256" key="4">
    <source>
        <dbReference type="SAM" id="MobiDB-lite"/>
    </source>
</evidence>
<dbReference type="AlphaFoldDB" id="A0A0L0V1E1"/>
<dbReference type="PANTHER" id="PTHR23253:SF9">
    <property type="entry name" value="EUKARYOTIC TRANSLATION INITIATION FACTOR 4 GAMMA 2"/>
    <property type="match status" value="1"/>
</dbReference>
<gene>
    <name evidence="6" type="ORF">PSTG_13511</name>
</gene>
<keyword evidence="3" id="KW-0648">Protein biosynthesis</keyword>
<evidence type="ECO:0000313" key="7">
    <source>
        <dbReference type="Proteomes" id="UP000054564"/>
    </source>
</evidence>
<evidence type="ECO:0000256" key="2">
    <source>
        <dbReference type="ARBA" id="ARBA00022540"/>
    </source>
</evidence>
<dbReference type="Pfam" id="PF02854">
    <property type="entry name" value="MIF4G"/>
    <property type="match status" value="1"/>
</dbReference>
<accession>A0A0L0V1E1</accession>
<keyword evidence="7" id="KW-1185">Reference proteome</keyword>